<dbReference type="InterPro" id="IPR050088">
    <property type="entry name" value="IspD/TarI_cytidylyltransf_bact"/>
</dbReference>
<dbReference type="CDD" id="cd02516">
    <property type="entry name" value="CDP-ME_synthetase"/>
    <property type="match status" value="1"/>
</dbReference>
<gene>
    <name evidence="7 8" type="primary">ispD</name>
    <name evidence="8" type="ORF">L2764_05680</name>
</gene>
<keyword evidence="4 7" id="KW-0808">Transferase</keyword>
<evidence type="ECO:0000256" key="1">
    <source>
        <dbReference type="ARBA" id="ARBA00001282"/>
    </source>
</evidence>
<evidence type="ECO:0000256" key="5">
    <source>
        <dbReference type="ARBA" id="ARBA00022695"/>
    </source>
</evidence>
<dbReference type="NCBIfam" id="TIGR00453">
    <property type="entry name" value="ispD"/>
    <property type="match status" value="1"/>
</dbReference>
<dbReference type="HAMAP" id="MF_00108">
    <property type="entry name" value="IspD"/>
    <property type="match status" value="1"/>
</dbReference>
<comment type="caution">
    <text evidence="8">The sequence shown here is derived from an EMBL/GenBank/DDBJ whole genome shotgun (WGS) entry which is preliminary data.</text>
</comment>
<feature type="site" description="Transition state stabilizer" evidence="7">
    <location>
        <position position="20"/>
    </location>
</feature>
<reference evidence="8 9" key="1">
    <citation type="submission" date="2022-01" db="EMBL/GenBank/DDBJ databases">
        <title>Whole genome-based taxonomy of the Shewanellaceae.</title>
        <authorList>
            <person name="Martin-Rodriguez A.J."/>
        </authorList>
    </citation>
    <scope>NUCLEOTIDE SEQUENCE [LARGE SCALE GENOMIC DNA]</scope>
    <source>
        <strain evidence="8 9">DSM 17177</strain>
    </source>
</reference>
<evidence type="ECO:0000256" key="7">
    <source>
        <dbReference type="HAMAP-Rule" id="MF_00108"/>
    </source>
</evidence>
<evidence type="ECO:0000256" key="2">
    <source>
        <dbReference type="ARBA" id="ARBA00004787"/>
    </source>
</evidence>
<name>A0ABT0L8V9_9GAMM</name>
<dbReference type="InterPro" id="IPR018294">
    <property type="entry name" value="ISPD_synthase_CS"/>
</dbReference>
<dbReference type="PANTHER" id="PTHR32125:SF4">
    <property type="entry name" value="2-C-METHYL-D-ERYTHRITOL 4-PHOSPHATE CYTIDYLYLTRANSFERASE, CHLOROPLASTIC"/>
    <property type="match status" value="1"/>
</dbReference>
<feature type="site" description="Transition state stabilizer" evidence="7">
    <location>
        <position position="27"/>
    </location>
</feature>
<dbReference type="Proteomes" id="UP001203423">
    <property type="component" value="Unassembled WGS sequence"/>
</dbReference>
<dbReference type="SUPFAM" id="SSF53448">
    <property type="entry name" value="Nucleotide-diphospho-sugar transferases"/>
    <property type="match status" value="1"/>
</dbReference>
<feature type="site" description="Positions MEP for the nucleophilic attack" evidence="7">
    <location>
        <position position="212"/>
    </location>
</feature>
<organism evidence="8 9">
    <name type="scientific">Shewanella surugensis</name>
    <dbReference type="NCBI Taxonomy" id="212020"/>
    <lineage>
        <taxon>Bacteria</taxon>
        <taxon>Pseudomonadati</taxon>
        <taxon>Pseudomonadota</taxon>
        <taxon>Gammaproteobacteria</taxon>
        <taxon>Alteromonadales</taxon>
        <taxon>Shewanellaceae</taxon>
        <taxon>Shewanella</taxon>
    </lineage>
</organism>
<comment type="pathway">
    <text evidence="2 7">Isoprenoid biosynthesis; isopentenyl diphosphate biosynthesis via DXP pathway; isopentenyl diphosphate from 1-deoxy-D-xylulose 5-phosphate: step 2/6.</text>
</comment>
<comment type="catalytic activity">
    <reaction evidence="1 7">
        <text>2-C-methyl-D-erythritol 4-phosphate + CTP + H(+) = 4-CDP-2-C-methyl-D-erythritol + diphosphate</text>
        <dbReference type="Rhea" id="RHEA:13429"/>
        <dbReference type="ChEBI" id="CHEBI:15378"/>
        <dbReference type="ChEBI" id="CHEBI:33019"/>
        <dbReference type="ChEBI" id="CHEBI:37563"/>
        <dbReference type="ChEBI" id="CHEBI:57823"/>
        <dbReference type="ChEBI" id="CHEBI:58262"/>
        <dbReference type="EC" id="2.7.7.60"/>
    </reaction>
</comment>
<dbReference type="RefSeq" id="WP_248939268.1">
    <property type="nucleotide sequence ID" value="NZ_JAKIKS010000015.1"/>
</dbReference>
<dbReference type="InterPro" id="IPR001228">
    <property type="entry name" value="IspD"/>
</dbReference>
<evidence type="ECO:0000313" key="8">
    <source>
        <dbReference type="EMBL" id="MCL1123984.1"/>
    </source>
</evidence>
<evidence type="ECO:0000313" key="9">
    <source>
        <dbReference type="Proteomes" id="UP001203423"/>
    </source>
</evidence>
<feature type="site" description="Positions MEP for the nucleophilic attack" evidence="7">
    <location>
        <position position="156"/>
    </location>
</feature>
<dbReference type="GO" id="GO:0050518">
    <property type="term" value="F:2-C-methyl-D-erythritol 4-phosphate cytidylyltransferase activity"/>
    <property type="evidence" value="ECO:0007669"/>
    <property type="project" value="UniProtKB-EC"/>
</dbReference>
<dbReference type="InterPro" id="IPR029044">
    <property type="entry name" value="Nucleotide-diphossugar_trans"/>
</dbReference>
<dbReference type="EC" id="2.7.7.60" evidence="7"/>
<dbReference type="EMBL" id="JAKIKS010000015">
    <property type="protein sequence ID" value="MCL1123984.1"/>
    <property type="molecule type" value="Genomic_DNA"/>
</dbReference>
<dbReference type="Gene3D" id="3.90.550.10">
    <property type="entry name" value="Spore Coat Polysaccharide Biosynthesis Protein SpsA, Chain A"/>
    <property type="match status" value="1"/>
</dbReference>
<keyword evidence="6 7" id="KW-0414">Isoprene biosynthesis</keyword>
<sequence>MGIQSEAVIAVVPAAGIGRRMGAQIPKQYLMLNEQSILAHTLDCLLSHPQICQVVVALHPDDNYFHTLPQSQHPQLCQVVGGGERADSVLAALHEVDEGAWVLVHDAARPCLSHDDIDKLLLARQQFPQGVILGSPVRDTMKRSTGRQQICETVSRDHLWHALTPQCFRAGSLKRNITLALSQKIAITDDASAMEWAGTSPGIIEGRADNIKVTHPNDLALASLFLDNLLK</sequence>
<comment type="function">
    <text evidence="7">Catalyzes the formation of 4-diphosphocytidyl-2-C-methyl-D-erythritol from CTP and 2-C-methyl-D-erythritol 4-phosphate (MEP).</text>
</comment>
<evidence type="ECO:0000256" key="6">
    <source>
        <dbReference type="ARBA" id="ARBA00023229"/>
    </source>
</evidence>
<keyword evidence="5 7" id="KW-0548">Nucleotidyltransferase</keyword>
<proteinExistence type="inferred from homology"/>
<dbReference type="InterPro" id="IPR034683">
    <property type="entry name" value="IspD/TarI"/>
</dbReference>
<evidence type="ECO:0000256" key="4">
    <source>
        <dbReference type="ARBA" id="ARBA00022679"/>
    </source>
</evidence>
<comment type="similarity">
    <text evidence="3 7">Belongs to the IspD/TarI cytidylyltransferase family. IspD subfamily.</text>
</comment>
<evidence type="ECO:0000256" key="3">
    <source>
        <dbReference type="ARBA" id="ARBA00009789"/>
    </source>
</evidence>
<dbReference type="PROSITE" id="PS01295">
    <property type="entry name" value="ISPD"/>
    <property type="match status" value="1"/>
</dbReference>
<dbReference type="PANTHER" id="PTHR32125">
    <property type="entry name" value="2-C-METHYL-D-ERYTHRITOL 4-PHOSPHATE CYTIDYLYLTRANSFERASE, CHLOROPLASTIC"/>
    <property type="match status" value="1"/>
</dbReference>
<keyword evidence="9" id="KW-1185">Reference proteome</keyword>
<accession>A0ABT0L8V9</accession>
<protein>
    <recommendedName>
        <fullName evidence="7">2-C-methyl-D-erythritol 4-phosphate cytidylyltransferase</fullName>
        <ecNumber evidence="7">2.7.7.60</ecNumber>
    </recommendedName>
    <alternativeName>
        <fullName evidence="7">4-diphosphocytidyl-2C-methyl-D-erythritol synthase</fullName>
    </alternativeName>
    <alternativeName>
        <fullName evidence="7">MEP cytidylyltransferase</fullName>
        <shortName evidence="7">MCT</shortName>
    </alternativeName>
</protein>
<dbReference type="Pfam" id="PF01128">
    <property type="entry name" value="IspD"/>
    <property type="match status" value="1"/>
</dbReference>